<comment type="caution">
    <text evidence="2">The sequence shown here is derived from an EMBL/GenBank/DDBJ whole genome shotgun (WGS) entry which is preliminary data.</text>
</comment>
<sequence>MSVDLGAGESRQEQISEIEVIVGLLGQHMGEDPVLRDDSANEWTPEYHEENRRPTADCSDDNSYRNRVIFDYPGLDSQEAYAAAERISGEIGFTANDDLNDDGSAGSRMIFGARGEGGRSLVVREKSGDSGLIEVVYNTRCSTHESHDEAMEKFREQAREERRREREGS</sequence>
<gene>
    <name evidence="2" type="ORF">JOF45_002014</name>
</gene>
<evidence type="ECO:0000256" key="1">
    <source>
        <dbReference type="SAM" id="MobiDB-lite"/>
    </source>
</evidence>
<dbReference type="RefSeq" id="WP_210049524.1">
    <property type="nucleotide sequence ID" value="NZ_JAGINX010000001.1"/>
</dbReference>
<evidence type="ECO:0000313" key="2">
    <source>
        <dbReference type="EMBL" id="MBP2318995.1"/>
    </source>
</evidence>
<proteinExistence type="predicted"/>
<accession>A0ABS4T4D8</accession>
<protein>
    <submittedName>
        <fullName evidence="2">Uncharacterized protein</fullName>
    </submittedName>
</protein>
<dbReference type="Proteomes" id="UP001519331">
    <property type="component" value="Unassembled WGS sequence"/>
</dbReference>
<feature type="region of interest" description="Disordered" evidence="1">
    <location>
        <begin position="144"/>
        <end position="169"/>
    </location>
</feature>
<dbReference type="EMBL" id="JAGINX010000001">
    <property type="protein sequence ID" value="MBP2318995.1"/>
    <property type="molecule type" value="Genomic_DNA"/>
</dbReference>
<organism evidence="2 3">
    <name type="scientific">Nesterenkonia lacusekhoensis</name>
    <dbReference type="NCBI Taxonomy" id="150832"/>
    <lineage>
        <taxon>Bacteria</taxon>
        <taxon>Bacillati</taxon>
        <taxon>Actinomycetota</taxon>
        <taxon>Actinomycetes</taxon>
        <taxon>Micrococcales</taxon>
        <taxon>Micrococcaceae</taxon>
        <taxon>Nesterenkonia</taxon>
    </lineage>
</organism>
<feature type="region of interest" description="Disordered" evidence="1">
    <location>
        <begin position="32"/>
        <end position="63"/>
    </location>
</feature>
<name>A0ABS4T4D8_9MICC</name>
<feature type="compositionally biased region" description="Basic and acidic residues" evidence="1">
    <location>
        <begin position="32"/>
        <end position="55"/>
    </location>
</feature>
<reference evidence="2 3" key="1">
    <citation type="submission" date="2021-03" db="EMBL/GenBank/DDBJ databases">
        <title>Sequencing the genomes of 1000 actinobacteria strains.</title>
        <authorList>
            <person name="Klenk H.-P."/>
        </authorList>
    </citation>
    <scope>NUCLEOTIDE SEQUENCE [LARGE SCALE GENOMIC DNA]</scope>
    <source>
        <strain evidence="2 3">DSM 12544</strain>
    </source>
</reference>
<evidence type="ECO:0000313" key="3">
    <source>
        <dbReference type="Proteomes" id="UP001519331"/>
    </source>
</evidence>
<keyword evidence="3" id="KW-1185">Reference proteome</keyword>